<feature type="compositionally biased region" description="Polar residues" evidence="1">
    <location>
        <begin position="235"/>
        <end position="247"/>
    </location>
</feature>
<reference evidence="3 4" key="1">
    <citation type="journal article" date="2023" name="Sci. Data">
        <title>Genome assembly of the Korean intertidal mud-creeper Batillaria attramentaria.</title>
        <authorList>
            <person name="Patra A.K."/>
            <person name="Ho P.T."/>
            <person name="Jun S."/>
            <person name="Lee S.J."/>
            <person name="Kim Y."/>
            <person name="Won Y.J."/>
        </authorList>
    </citation>
    <scope>NUCLEOTIDE SEQUENCE [LARGE SCALE GENOMIC DNA]</scope>
    <source>
        <strain evidence="3">Wonlab-2016</strain>
    </source>
</reference>
<organism evidence="3 4">
    <name type="scientific">Batillaria attramentaria</name>
    <dbReference type="NCBI Taxonomy" id="370345"/>
    <lineage>
        <taxon>Eukaryota</taxon>
        <taxon>Metazoa</taxon>
        <taxon>Spiralia</taxon>
        <taxon>Lophotrochozoa</taxon>
        <taxon>Mollusca</taxon>
        <taxon>Gastropoda</taxon>
        <taxon>Caenogastropoda</taxon>
        <taxon>Sorbeoconcha</taxon>
        <taxon>Cerithioidea</taxon>
        <taxon>Batillariidae</taxon>
        <taxon>Batillaria</taxon>
    </lineage>
</organism>
<keyword evidence="2" id="KW-0812">Transmembrane</keyword>
<keyword evidence="2" id="KW-1133">Transmembrane helix</keyword>
<feature type="region of interest" description="Disordered" evidence="1">
    <location>
        <begin position="191"/>
        <end position="247"/>
    </location>
</feature>
<feature type="compositionally biased region" description="Basic and acidic residues" evidence="1">
    <location>
        <begin position="204"/>
        <end position="213"/>
    </location>
</feature>
<dbReference type="EMBL" id="JACVVK020000215">
    <property type="protein sequence ID" value="KAK7484135.1"/>
    <property type="molecule type" value="Genomic_DNA"/>
</dbReference>
<evidence type="ECO:0000313" key="3">
    <source>
        <dbReference type="EMBL" id="KAK7484135.1"/>
    </source>
</evidence>
<comment type="caution">
    <text evidence="3">The sequence shown here is derived from an EMBL/GenBank/DDBJ whole genome shotgun (WGS) entry which is preliminary data.</text>
</comment>
<keyword evidence="4" id="KW-1185">Reference proteome</keyword>
<name>A0ABD0KAI1_9CAEN</name>
<sequence length="247" mass="26885">VDGTVCYSFGEVDPRDAENFISCTDGPINGSVVRVEKRNNFSDTDKALAFCEIRIYSCKDGYWGPYCNRLCEGQCENNAPCDKVTGFCEECQDIGKDPKTGCQEAAKQVESEGLVLPVVGSVVGVVILISVSVVTVICLRRKGGETPSVTRQEETDAVGFQNLGGNTTCTRASTSGCPPAQNNEDLYEVVQDEETSRRIHSHQHSNDDAKSEIYDDLNDNYDQPHPYGNDDAGNTPYTQLTSSVATN</sequence>
<protein>
    <submittedName>
        <fullName evidence="3">Uncharacterized protein</fullName>
    </submittedName>
</protein>
<dbReference type="AlphaFoldDB" id="A0ABD0KAI1"/>
<accession>A0ABD0KAI1</accession>
<dbReference type="Proteomes" id="UP001519460">
    <property type="component" value="Unassembled WGS sequence"/>
</dbReference>
<evidence type="ECO:0000256" key="1">
    <source>
        <dbReference type="SAM" id="MobiDB-lite"/>
    </source>
</evidence>
<feature type="transmembrane region" description="Helical" evidence="2">
    <location>
        <begin position="114"/>
        <end position="139"/>
    </location>
</feature>
<proteinExistence type="predicted"/>
<evidence type="ECO:0000313" key="4">
    <source>
        <dbReference type="Proteomes" id="UP001519460"/>
    </source>
</evidence>
<feature type="non-terminal residue" evidence="3">
    <location>
        <position position="1"/>
    </location>
</feature>
<keyword evidence="2" id="KW-0472">Membrane</keyword>
<gene>
    <name evidence="3" type="ORF">BaRGS_00024624</name>
</gene>
<evidence type="ECO:0000256" key="2">
    <source>
        <dbReference type="SAM" id="Phobius"/>
    </source>
</evidence>